<dbReference type="PANTHER" id="PTHR12172:SF0">
    <property type="entry name" value="CELL CYCLE CHECKPOINT PROTEIN RAD17"/>
    <property type="match status" value="1"/>
</dbReference>
<dbReference type="GO" id="GO:0003682">
    <property type="term" value="F:chromatin binding"/>
    <property type="evidence" value="ECO:0007669"/>
    <property type="project" value="TreeGrafter"/>
</dbReference>
<evidence type="ECO:0000256" key="1">
    <source>
        <dbReference type="ARBA" id="ARBA00004123"/>
    </source>
</evidence>
<dbReference type="GO" id="GO:0003689">
    <property type="term" value="F:DNA clamp loader activity"/>
    <property type="evidence" value="ECO:0007669"/>
    <property type="project" value="TreeGrafter"/>
</dbReference>
<dbReference type="GO" id="GO:0033314">
    <property type="term" value="P:mitotic DNA replication checkpoint signaling"/>
    <property type="evidence" value="ECO:0007669"/>
    <property type="project" value="TreeGrafter"/>
</dbReference>
<keyword evidence="5" id="KW-0539">Nucleus</keyword>
<dbReference type="GO" id="GO:0000077">
    <property type="term" value="P:DNA damage checkpoint signaling"/>
    <property type="evidence" value="ECO:0007669"/>
    <property type="project" value="TreeGrafter"/>
</dbReference>
<dbReference type="GO" id="GO:0005634">
    <property type="term" value="C:nucleus"/>
    <property type="evidence" value="ECO:0007669"/>
    <property type="project" value="UniProtKB-SubCell"/>
</dbReference>
<keyword evidence="2" id="KW-0547">Nucleotide-binding</keyword>
<dbReference type="PANTHER" id="PTHR12172">
    <property type="entry name" value="CELL CYCLE CHECKPOINT PROTEIN RAD17"/>
    <property type="match status" value="1"/>
</dbReference>
<name>A0A1Y1LVN3_PHOPY</name>
<evidence type="ECO:0000313" key="8">
    <source>
        <dbReference type="EMBL" id="JAV76360.1"/>
    </source>
</evidence>
<dbReference type="InterPro" id="IPR057927">
    <property type="entry name" value="RAD24-like_helical"/>
</dbReference>
<evidence type="ECO:0000256" key="4">
    <source>
        <dbReference type="ARBA" id="ARBA00022840"/>
    </source>
</evidence>
<dbReference type="InterPro" id="IPR004582">
    <property type="entry name" value="Checkpoint_prot_Rad17_Rad24"/>
</dbReference>
<reference evidence="8" key="1">
    <citation type="journal article" date="2016" name="Sci. Rep.">
        <title>Molecular characterization of firefly nuptial gifts: a multi-omics approach sheds light on postcopulatory sexual selection.</title>
        <authorList>
            <person name="Al-Wathiqui N."/>
            <person name="Fallon T.R."/>
            <person name="South A."/>
            <person name="Weng J.K."/>
            <person name="Lewis S.M."/>
        </authorList>
    </citation>
    <scope>NUCLEOTIDE SEQUENCE</scope>
</reference>
<evidence type="ECO:0000259" key="7">
    <source>
        <dbReference type="Pfam" id="PF25812"/>
    </source>
</evidence>
<dbReference type="Pfam" id="PF25812">
    <property type="entry name" value="RAD24_helical"/>
    <property type="match status" value="1"/>
</dbReference>
<keyword evidence="4" id="KW-0067">ATP-binding</keyword>
<evidence type="ECO:0000256" key="5">
    <source>
        <dbReference type="ARBA" id="ARBA00023242"/>
    </source>
</evidence>
<accession>A0A1Y1LVN3</accession>
<dbReference type="AlphaFoldDB" id="A0A1Y1LVN3"/>
<dbReference type="GO" id="GO:0006281">
    <property type="term" value="P:DNA repair"/>
    <property type="evidence" value="ECO:0007669"/>
    <property type="project" value="InterPro"/>
</dbReference>
<evidence type="ECO:0000256" key="6">
    <source>
        <dbReference type="ARBA" id="ARBA00023306"/>
    </source>
</evidence>
<evidence type="ECO:0000256" key="3">
    <source>
        <dbReference type="ARBA" id="ARBA00022763"/>
    </source>
</evidence>
<dbReference type="GO" id="GO:0005524">
    <property type="term" value="F:ATP binding"/>
    <property type="evidence" value="ECO:0007669"/>
    <property type="project" value="UniProtKB-KW"/>
</dbReference>
<comment type="subcellular location">
    <subcellularLocation>
        <location evidence="1">Nucleus</location>
    </subcellularLocation>
</comment>
<keyword evidence="6" id="KW-0131">Cell cycle</keyword>
<proteinExistence type="predicted"/>
<protein>
    <recommendedName>
        <fullName evidence="7">Checkpoint protein RAD24-like helical bundle domain-containing protein</fullName>
    </recommendedName>
</protein>
<keyword evidence="3" id="KW-0227">DNA damage</keyword>
<sequence>MKSALKRAQSFVQKKSDLFHIPTAEVIEAVVISAMGDIRCAMNQFAFACLKGVGSIPLEANTTIPKKRKRGEKTAIIKSMERDETLGFFHALGRVLNPKRDESSQLFKIQCDFESLIDQFSTQPSNFNAFLQENYLKYFGDLGDVQLASDILSSAQLFLANWNERHEIMLYSLWVGVLGLMVHNRHKLSRWNQIRGPTKLKTITNTSGENFEMGAMDHFYYNKITNSDKFHVFKLRN</sequence>
<evidence type="ECO:0000256" key="2">
    <source>
        <dbReference type="ARBA" id="ARBA00022741"/>
    </source>
</evidence>
<dbReference type="EMBL" id="GEZM01048837">
    <property type="protein sequence ID" value="JAV76360.1"/>
    <property type="molecule type" value="Transcribed_RNA"/>
</dbReference>
<feature type="domain" description="Checkpoint protein RAD24-like helical bundle" evidence="7">
    <location>
        <begin position="84"/>
        <end position="170"/>
    </location>
</feature>
<organism evidence="8">
    <name type="scientific">Photinus pyralis</name>
    <name type="common">Common eastern firefly</name>
    <name type="synonym">Lampyris pyralis</name>
    <dbReference type="NCBI Taxonomy" id="7054"/>
    <lineage>
        <taxon>Eukaryota</taxon>
        <taxon>Metazoa</taxon>
        <taxon>Ecdysozoa</taxon>
        <taxon>Arthropoda</taxon>
        <taxon>Hexapoda</taxon>
        <taxon>Insecta</taxon>
        <taxon>Pterygota</taxon>
        <taxon>Neoptera</taxon>
        <taxon>Endopterygota</taxon>
        <taxon>Coleoptera</taxon>
        <taxon>Polyphaga</taxon>
        <taxon>Elateriformia</taxon>
        <taxon>Elateroidea</taxon>
        <taxon>Lampyridae</taxon>
        <taxon>Lampyrinae</taxon>
        <taxon>Photinus</taxon>
    </lineage>
</organism>